<sequence length="748" mass="84911">MAMPGEHATSRLEDGAEPVKLQGRETEHEAPDAVTISTRKASSRLHCEICEKILATLLLDPNNDPHQRTEIGLYTHVLDESICRIHPWLFQSVFGDQLKEGDTIHSFQMIPSTVAVVFRGFVREKRKWIAASGIILMKSLLLSPRSFLGCSTDPRWIDSDLFRQWKQACEQKCSAPCQSAYQASTPSMSHRPTLLIDTFLSCLIRVDVDLPYVALSYVWGNILFFKTPVVRLLGERFLWVDALCIVQDDEVSKHNDILNMGSIYTLASATIIAAQGTNAHCGLVGLRGSKPRTIPQDTFELEDGYVVTQKRADRSRQLQTQSTWSQRGWTFQEDVFSRRKITFSNETVSWSCACSEFEEDIEEDCQSQRPRLSAAELYSRGYPDLEMFSTYVCSYSDRHLSFQEDALAAFSGFQSALSQTFHGGFLCGLPIMFFDIALCWQPMVTSTRRTLPRKSYLTELGIPSWSWASLQGVIDAESWSSRCDYLLRDGSRSAKDDVLVFLTVNWHVSQGLQSGWVPLSGAKTMDTVRSQNATFESELPVGWSRHACGPSEANYSFQFRPGWDHRYLSKDEVPIPYYYRHESCPNVKFWYPILLGSSKDNRAPPPRGSILKCRTRRAKLSLRGKISHTQIPLLSIRDQQGNWAGALQLPNHSFPAWQRAENEQGSVEEVCELVEISRGITSSDGNPGRNSIWELYHDEGPKEGTIHEFFNVLWAEWENGIAYRKACGRVEKLMWKSQDLEWIDLVLG</sequence>
<dbReference type="PANTHER" id="PTHR33112">
    <property type="entry name" value="DOMAIN PROTEIN, PUTATIVE-RELATED"/>
    <property type="match status" value="1"/>
</dbReference>
<feature type="region of interest" description="Disordered" evidence="1">
    <location>
        <begin position="1"/>
        <end position="37"/>
    </location>
</feature>
<evidence type="ECO:0000313" key="3">
    <source>
        <dbReference type="EMBL" id="CZR67481.1"/>
    </source>
</evidence>
<feature type="compositionally biased region" description="Basic and acidic residues" evidence="1">
    <location>
        <begin position="22"/>
        <end position="31"/>
    </location>
</feature>
<organism evidence="3 4">
    <name type="scientific">Phialocephala subalpina</name>
    <dbReference type="NCBI Taxonomy" id="576137"/>
    <lineage>
        <taxon>Eukaryota</taxon>
        <taxon>Fungi</taxon>
        <taxon>Dikarya</taxon>
        <taxon>Ascomycota</taxon>
        <taxon>Pezizomycotina</taxon>
        <taxon>Leotiomycetes</taxon>
        <taxon>Helotiales</taxon>
        <taxon>Mollisiaceae</taxon>
        <taxon>Phialocephala</taxon>
        <taxon>Phialocephala fortinii species complex</taxon>
    </lineage>
</organism>
<dbReference type="STRING" id="576137.A0A1L7XQZ4"/>
<evidence type="ECO:0000313" key="4">
    <source>
        <dbReference type="Proteomes" id="UP000184330"/>
    </source>
</evidence>
<dbReference type="Pfam" id="PF06985">
    <property type="entry name" value="HET"/>
    <property type="match status" value="1"/>
</dbReference>
<dbReference type="Proteomes" id="UP000184330">
    <property type="component" value="Unassembled WGS sequence"/>
</dbReference>
<feature type="domain" description="Heterokaryon incompatibility" evidence="2">
    <location>
        <begin position="229"/>
        <end position="333"/>
    </location>
</feature>
<dbReference type="PANTHER" id="PTHR33112:SF12">
    <property type="entry name" value="HETEROKARYON INCOMPATIBILITY DOMAIN-CONTAINING PROTEIN"/>
    <property type="match status" value="1"/>
</dbReference>
<gene>
    <name evidence="3" type="ORF">PAC_17380</name>
</gene>
<keyword evidence="4" id="KW-1185">Reference proteome</keyword>
<evidence type="ECO:0000259" key="2">
    <source>
        <dbReference type="Pfam" id="PF06985"/>
    </source>
</evidence>
<name>A0A1L7XQZ4_9HELO</name>
<dbReference type="EMBL" id="FJOG01000044">
    <property type="protein sequence ID" value="CZR67481.1"/>
    <property type="molecule type" value="Genomic_DNA"/>
</dbReference>
<proteinExistence type="predicted"/>
<dbReference type="OrthoDB" id="5135333at2759"/>
<evidence type="ECO:0000256" key="1">
    <source>
        <dbReference type="SAM" id="MobiDB-lite"/>
    </source>
</evidence>
<accession>A0A1L7XQZ4</accession>
<protein>
    <recommendedName>
        <fullName evidence="2">Heterokaryon incompatibility domain-containing protein</fullName>
    </recommendedName>
</protein>
<reference evidence="3 4" key="1">
    <citation type="submission" date="2016-03" db="EMBL/GenBank/DDBJ databases">
        <authorList>
            <person name="Ploux O."/>
        </authorList>
    </citation>
    <scope>NUCLEOTIDE SEQUENCE [LARGE SCALE GENOMIC DNA]</scope>
    <source>
        <strain evidence="3 4">UAMH 11012</strain>
    </source>
</reference>
<dbReference type="InterPro" id="IPR010730">
    <property type="entry name" value="HET"/>
</dbReference>
<dbReference type="AlphaFoldDB" id="A0A1L7XQZ4"/>